<evidence type="ECO:0000256" key="1">
    <source>
        <dbReference type="SAM" id="Phobius"/>
    </source>
</evidence>
<evidence type="ECO:0000313" key="3">
    <source>
        <dbReference type="Proteomes" id="UP000255417"/>
    </source>
</evidence>
<evidence type="ECO:0000313" key="2">
    <source>
        <dbReference type="EMBL" id="SUB76439.1"/>
    </source>
</evidence>
<dbReference type="EMBL" id="UGTA01000003">
    <property type="protein sequence ID" value="SUB76439.1"/>
    <property type="molecule type" value="Genomic_DNA"/>
</dbReference>
<reference evidence="2 3" key="1">
    <citation type="submission" date="2018-06" db="EMBL/GenBank/DDBJ databases">
        <authorList>
            <consortium name="Pathogen Informatics"/>
            <person name="Doyle S."/>
        </authorList>
    </citation>
    <scope>NUCLEOTIDE SEQUENCE [LARGE SCALE GENOMIC DNA]</scope>
    <source>
        <strain evidence="2 3">NCTC12872</strain>
    </source>
</reference>
<accession>A0A379DEY0</accession>
<organism evidence="2 3">
    <name type="scientific">Phocoenobacter uteri</name>
    <dbReference type="NCBI Taxonomy" id="146806"/>
    <lineage>
        <taxon>Bacteria</taxon>
        <taxon>Pseudomonadati</taxon>
        <taxon>Pseudomonadota</taxon>
        <taxon>Gammaproteobacteria</taxon>
        <taxon>Pasteurellales</taxon>
        <taxon>Pasteurellaceae</taxon>
        <taxon>Phocoenobacter</taxon>
    </lineage>
</organism>
<name>A0A379DEY0_9PAST</name>
<keyword evidence="1" id="KW-1133">Transmembrane helix</keyword>
<keyword evidence="3" id="KW-1185">Reference proteome</keyword>
<keyword evidence="1" id="KW-0812">Transmembrane</keyword>
<sequence length="64" mass="7009">MSAITLKKMINTYGMLLILVLLFLSLSVTIDGFLSSRTIFSIIEQVSMFGIIAIGVTLAIITRD</sequence>
<dbReference type="Proteomes" id="UP000255417">
    <property type="component" value="Unassembled WGS sequence"/>
</dbReference>
<dbReference type="AlphaFoldDB" id="A0A379DEY0"/>
<gene>
    <name evidence="2" type="ORF">NCTC12872_02068</name>
</gene>
<proteinExistence type="predicted"/>
<feature type="transmembrane region" description="Helical" evidence="1">
    <location>
        <begin position="39"/>
        <end position="61"/>
    </location>
</feature>
<protein>
    <submittedName>
        <fullName evidence="2">L-arabinose transporter permease protein</fullName>
    </submittedName>
</protein>
<keyword evidence="1" id="KW-0472">Membrane</keyword>